<protein>
    <submittedName>
        <fullName evidence="2">Uncharacterized protein</fullName>
    </submittedName>
</protein>
<dbReference type="AlphaFoldDB" id="A0A9D5JZX1"/>
<accession>A0A9D5JZX1</accession>
<dbReference type="Proteomes" id="UP000649604">
    <property type="component" value="Unassembled WGS sequence"/>
</dbReference>
<feature type="compositionally biased region" description="Acidic residues" evidence="1">
    <location>
        <begin position="156"/>
        <end position="174"/>
    </location>
</feature>
<evidence type="ECO:0000313" key="2">
    <source>
        <dbReference type="EMBL" id="MBD3327080.1"/>
    </source>
</evidence>
<feature type="region of interest" description="Disordered" evidence="1">
    <location>
        <begin position="147"/>
        <end position="190"/>
    </location>
</feature>
<evidence type="ECO:0000256" key="1">
    <source>
        <dbReference type="SAM" id="MobiDB-lite"/>
    </source>
</evidence>
<organism evidence="2 3">
    <name type="scientific">candidate division KSB3 bacterium</name>
    <dbReference type="NCBI Taxonomy" id="2044937"/>
    <lineage>
        <taxon>Bacteria</taxon>
        <taxon>candidate division KSB3</taxon>
    </lineage>
</organism>
<evidence type="ECO:0000313" key="3">
    <source>
        <dbReference type="Proteomes" id="UP000649604"/>
    </source>
</evidence>
<sequence length="190" mass="22335">MKNLKKLLQYSQQVEHVQTARKAKEVGEVQNFEAHWQHHKRRDFTQYVGFEQAYTDHLSRTLDELDADEHAHVEHDIQTLAEIEQFEQHAQNDQLRTSGNTFDLIDELQGRRSGQESHAIMQLPAAPPEVFEQEFSDVIDVEFHRELDQNQRQINQEEDPAPASEDENSEDNTDDAPRNVFFFRNQKPQK</sequence>
<gene>
    <name evidence="2" type="ORF">GF339_21010</name>
</gene>
<dbReference type="EMBL" id="WJJP01000684">
    <property type="protein sequence ID" value="MBD3327080.1"/>
    <property type="molecule type" value="Genomic_DNA"/>
</dbReference>
<comment type="caution">
    <text evidence="2">The sequence shown here is derived from an EMBL/GenBank/DDBJ whole genome shotgun (WGS) entry which is preliminary data.</text>
</comment>
<proteinExistence type="predicted"/>
<name>A0A9D5JZX1_9BACT</name>
<reference evidence="2" key="1">
    <citation type="submission" date="2019-11" db="EMBL/GenBank/DDBJ databases">
        <title>Microbial mats filling the niche in hypersaline microbial mats.</title>
        <authorList>
            <person name="Wong H.L."/>
            <person name="Macleod F.I."/>
            <person name="White R.A. III"/>
            <person name="Burns B.P."/>
        </authorList>
    </citation>
    <scope>NUCLEOTIDE SEQUENCE</scope>
    <source>
        <strain evidence="2">Rbin_158</strain>
    </source>
</reference>